<gene>
    <name evidence="1" type="ORF">G3V95_24360</name>
</gene>
<comment type="caution">
    <text evidence="1">The sequence shown here is derived from an EMBL/GenBank/DDBJ whole genome shotgun (WGS) entry which is preliminary data.</text>
</comment>
<dbReference type="Pfam" id="PF07030">
    <property type="entry name" value="Phage_Mu_Gp36"/>
    <property type="match status" value="1"/>
</dbReference>
<dbReference type="RefSeq" id="WP_032218700.1">
    <property type="nucleotide sequence ID" value="NZ_BGDY01000050.1"/>
</dbReference>
<sequence length="146" mass="16365">MDYCTLDELTLSLPWQTLVWLSNEDATATTVNEAVVQEAIRHAQERIDAYLRGRYTLPLPEVPTVIHDVAVSITRYRLYARRPEGALPDAVKDDYKDALKQLADIRDNKMTLGLPSTEADVPESGEFRVRARAATFGGANGLLEKY</sequence>
<dbReference type="AlphaFoldDB" id="A0A6D0YAQ4"/>
<accession>A0A6D0YAQ4</accession>
<dbReference type="EMBL" id="JAAGYI010000100">
    <property type="protein sequence ID" value="NEM88552.1"/>
    <property type="molecule type" value="Genomic_DNA"/>
</dbReference>
<dbReference type="InterPro" id="IPR009752">
    <property type="entry name" value="Phage_Mu_GpJ"/>
</dbReference>
<name>A0A6D0YAQ4_ECOLX</name>
<protein>
    <submittedName>
        <fullName evidence="1">DUF1320 domain-containing protein</fullName>
    </submittedName>
</protein>
<evidence type="ECO:0000313" key="2">
    <source>
        <dbReference type="Proteomes" id="UP000469708"/>
    </source>
</evidence>
<proteinExistence type="predicted"/>
<dbReference type="Proteomes" id="UP000469708">
    <property type="component" value="Unassembled WGS sequence"/>
</dbReference>
<evidence type="ECO:0000313" key="1">
    <source>
        <dbReference type="EMBL" id="NEM88552.1"/>
    </source>
</evidence>
<reference evidence="1 2" key="1">
    <citation type="submission" date="2020-02" db="EMBL/GenBank/DDBJ databases">
        <authorList>
            <person name="Subbiah M."/>
            <person name="Call D."/>
        </authorList>
    </citation>
    <scope>NUCLEOTIDE SEQUENCE [LARGE SCALE GENOMIC DNA]</scope>
    <source>
        <strain evidence="1 2">8375wC2</strain>
    </source>
</reference>
<organism evidence="1 2">
    <name type="scientific">Escherichia coli</name>
    <dbReference type="NCBI Taxonomy" id="562"/>
    <lineage>
        <taxon>Bacteria</taxon>
        <taxon>Pseudomonadati</taxon>
        <taxon>Pseudomonadota</taxon>
        <taxon>Gammaproteobacteria</taxon>
        <taxon>Enterobacterales</taxon>
        <taxon>Enterobacteriaceae</taxon>
        <taxon>Escherichia</taxon>
    </lineage>
</organism>